<gene>
    <name evidence="3" type="ORF">CS01_006</name>
</gene>
<dbReference type="InterPro" id="IPR006431">
    <property type="entry name" value="Phage_tape_meas_C"/>
</dbReference>
<feature type="domain" description="Bacteriophage tail tape measure N-terminal" evidence="1">
    <location>
        <begin position="194"/>
        <end position="353"/>
    </location>
</feature>
<dbReference type="NCBIfam" id="TIGR01541">
    <property type="entry name" value="tape_meas_lam_C"/>
    <property type="match status" value="1"/>
</dbReference>
<organism evidence="3">
    <name type="scientific">Cronobacter phage CS01</name>
    <dbReference type="NCBI Taxonomy" id="2496544"/>
    <lineage>
        <taxon>Viruses</taxon>
        <taxon>Duplodnaviria</taxon>
        <taxon>Heunggongvirae</taxon>
        <taxon>Uroviricota</taxon>
        <taxon>Caudoviricetes</taxon>
        <taxon>Drexlerviridae</taxon>
        <taxon>Kyungwonvirus</taxon>
        <taxon>Kyungwonvirus CS01</taxon>
    </lineage>
</organism>
<evidence type="ECO:0000313" key="3">
    <source>
        <dbReference type="EMBL" id="AYJ73294.1"/>
    </source>
</evidence>
<evidence type="ECO:0000259" key="1">
    <source>
        <dbReference type="Pfam" id="PF06791"/>
    </source>
</evidence>
<protein>
    <submittedName>
        <fullName evidence="3">Tail tape-measure protein</fullName>
    </submittedName>
</protein>
<proteinExistence type="predicted"/>
<dbReference type="Pfam" id="PF06791">
    <property type="entry name" value="TMP_2"/>
    <property type="match status" value="1"/>
</dbReference>
<feature type="domain" description="Bacteriophage tail tape measure C-terminal" evidence="2">
    <location>
        <begin position="695"/>
        <end position="768"/>
    </location>
</feature>
<evidence type="ECO:0000313" key="4">
    <source>
        <dbReference type="Proteomes" id="UP000279491"/>
    </source>
</evidence>
<dbReference type="EMBL" id="MH845412">
    <property type="protein sequence ID" value="AYJ73294.1"/>
    <property type="molecule type" value="Genomic_DNA"/>
</dbReference>
<dbReference type="Proteomes" id="UP000279491">
    <property type="component" value="Segment"/>
</dbReference>
<accession>A0A3B8DJC8</accession>
<sequence>MAEQFAGIALGVDVSQVDNATRSLKRFKEANQEAAKGISEFVDAEQVAKQQAKDHSAEVSKQAKAYREIQNAIDPTAKKMDRLRAAAEQLDNLWSKGVVPDKQFFELSEMLEQQQNKLAVAKKALTEEGRAALEESRQKAKATAEGQKFIATLKAQADAAGKAQSELVEMRAAQLGVSEAAAPFVASLREQEAAASKLGVSMGQYKQAMRMLPAQITDVVTSLASGMPVWMVAIQQGGQIKDSFGGIGNTFRALATFITPMNVAIGAAAAALGGLVFYAIKSQTELDNLKKSISESLGISEADAQKLAINIRNIADASGKTADEVTAAFVSTKDGAGEAIQKLLDVGYSYQDAKDLVNQYKNASNFTAVNEEIEQHKLKVAGIKDSWSDAAQGVKEYYTAAGLGMANAALGGAYDGSLQFLQKTRDFVAASKQGWLDSQKAAAAANEEIGKMYLNTNRVAGAEKELQEIYKLRSKAQLTGDKEAIRQSEYLIEQKKKEIKEIQEAEAKKNRPKKSPIVRGATETYDQETLALQAQLKTLREHTTINDRISRQRQNLFETEAKISILEDAQGKRRLSASEQELLTNKASVLETARRNAELGDAIQLQTRMNKLQQDSSNYMRDLEDQQQSINLRAKGYTDQQIQREEQLNAIRKKYEQAAEGVTDQDKIAEINRQKDAVLAAQQKLYDSEDSLSSNWLAGAKNAFAKYGESAMDMYSNVGEIAGAALNGLSNQMTEFLTTGKASFKDFATSILKMIVEMISKMVIFNALSGLTGGKTWSMSDIIGSFAGGGYTGAGGKYEPKGVVHGGEFVFTKEATSRIGVKNLYRMMRGYANGGQVGGSTFGGSSRTVAGSAFSFGDINVEVNNGNDPASTERGVKMIFEQLIQEACTQGGAVYNYVESKR</sequence>
<name>A0A3B8DJC8_9CAUD</name>
<keyword evidence="4" id="KW-1185">Reference proteome</keyword>
<evidence type="ECO:0000259" key="2">
    <source>
        <dbReference type="Pfam" id="PF09718"/>
    </source>
</evidence>
<dbReference type="InterPro" id="IPR009628">
    <property type="entry name" value="Phage_tape_measure_N"/>
</dbReference>
<reference evidence="3" key="1">
    <citation type="submission" date="2018-09" db="EMBL/GenBank/DDBJ databases">
        <title>Genome Analysis and Characterisation of Bacteriophage CS01 Active against Cronobacter sakazakii.</title>
        <authorList>
            <person name="Kim G.-H."/>
            <person name="Kim J."/>
            <person name="Yoon S.-S."/>
        </authorList>
    </citation>
    <scope>NUCLEOTIDE SEQUENCE [LARGE SCALE GENOMIC DNA]</scope>
</reference>
<dbReference type="Pfam" id="PF09718">
    <property type="entry name" value="Tape_meas_lam_C"/>
    <property type="match status" value="1"/>
</dbReference>